<feature type="transmembrane region" description="Helical" evidence="1">
    <location>
        <begin position="21"/>
        <end position="41"/>
    </location>
</feature>
<gene>
    <name evidence="3" type="ORF">MtrunA17_Chr5g0431021</name>
</gene>
<dbReference type="EMBL" id="PSQE01000005">
    <property type="protein sequence ID" value="RHN56582.1"/>
    <property type="molecule type" value="Genomic_DNA"/>
</dbReference>
<dbReference type="Proteomes" id="UP000265566">
    <property type="component" value="Chromosome 5"/>
</dbReference>
<evidence type="ECO:0000256" key="1">
    <source>
        <dbReference type="SAM" id="Phobius"/>
    </source>
</evidence>
<sequence length="82" mass="9979">MDIINRTNHIQIFYMQTRKNMVQILKFVYAMILFISIVFLIRTQLSDIYEECETDDYCPKYRDLLYVFKCIDKRCELVEAHA</sequence>
<keyword evidence="1" id="KW-0812">Transmembrane</keyword>
<keyword evidence="1" id="KW-0472">Membrane</keyword>
<dbReference type="InterPro" id="IPR009810">
    <property type="entry name" value="Nodulin_late_dom"/>
</dbReference>
<name>A0A396HTB4_MEDTR</name>
<feature type="domain" description="Late nodulin" evidence="2">
    <location>
        <begin position="21"/>
        <end position="76"/>
    </location>
</feature>
<accession>A0A396HTB4</accession>
<organism evidence="3">
    <name type="scientific">Medicago truncatula</name>
    <name type="common">Barrel medic</name>
    <name type="synonym">Medicago tribuloides</name>
    <dbReference type="NCBI Taxonomy" id="3880"/>
    <lineage>
        <taxon>Eukaryota</taxon>
        <taxon>Viridiplantae</taxon>
        <taxon>Streptophyta</taxon>
        <taxon>Embryophyta</taxon>
        <taxon>Tracheophyta</taxon>
        <taxon>Spermatophyta</taxon>
        <taxon>Magnoliopsida</taxon>
        <taxon>eudicotyledons</taxon>
        <taxon>Gunneridae</taxon>
        <taxon>Pentapetalae</taxon>
        <taxon>rosids</taxon>
        <taxon>fabids</taxon>
        <taxon>Fabales</taxon>
        <taxon>Fabaceae</taxon>
        <taxon>Papilionoideae</taxon>
        <taxon>50 kb inversion clade</taxon>
        <taxon>NPAAA clade</taxon>
        <taxon>Hologalegina</taxon>
        <taxon>IRL clade</taxon>
        <taxon>Trifolieae</taxon>
        <taxon>Medicago</taxon>
    </lineage>
</organism>
<proteinExistence type="predicted"/>
<evidence type="ECO:0000259" key="2">
    <source>
        <dbReference type="Pfam" id="PF07127"/>
    </source>
</evidence>
<evidence type="ECO:0000313" key="3">
    <source>
        <dbReference type="EMBL" id="RHN56582.1"/>
    </source>
</evidence>
<dbReference type="GO" id="GO:0046872">
    <property type="term" value="F:metal ion binding"/>
    <property type="evidence" value="ECO:0007669"/>
    <property type="project" value="InterPro"/>
</dbReference>
<protein>
    <submittedName>
        <fullName evidence="3">Putative Late nodulin</fullName>
    </submittedName>
</protein>
<dbReference type="Gramene" id="rna32008">
    <property type="protein sequence ID" value="RHN56582.1"/>
    <property type="gene ID" value="gene32008"/>
</dbReference>
<comment type="caution">
    <text evidence="3">The sequence shown here is derived from an EMBL/GenBank/DDBJ whole genome shotgun (WGS) entry which is preliminary data.</text>
</comment>
<dbReference type="Pfam" id="PF07127">
    <property type="entry name" value="Nodulin_late"/>
    <property type="match status" value="1"/>
</dbReference>
<reference evidence="3" key="1">
    <citation type="journal article" date="2018" name="Nat. Plants">
        <title>Whole-genome landscape of Medicago truncatula symbiotic genes.</title>
        <authorList>
            <person name="Pecrix Y."/>
            <person name="Gamas P."/>
            <person name="Carrere S."/>
        </authorList>
    </citation>
    <scope>NUCLEOTIDE SEQUENCE</scope>
    <source>
        <tissue evidence="3">Leaves</tissue>
    </source>
</reference>
<keyword evidence="1" id="KW-1133">Transmembrane helix</keyword>
<dbReference type="AlphaFoldDB" id="A0A396HTB4"/>